<feature type="region of interest" description="Disordered" evidence="1">
    <location>
        <begin position="1"/>
        <end position="21"/>
    </location>
</feature>
<evidence type="ECO:0000313" key="3">
    <source>
        <dbReference type="Proteomes" id="UP001138989"/>
    </source>
</evidence>
<dbReference type="EMBL" id="JAINWF010000031">
    <property type="protein sequence ID" value="MCD1610645.1"/>
    <property type="molecule type" value="Genomic_DNA"/>
</dbReference>
<evidence type="ECO:0000313" key="2">
    <source>
        <dbReference type="EMBL" id="MCD1610645.1"/>
    </source>
</evidence>
<dbReference type="Proteomes" id="UP001138989">
    <property type="component" value="Unassembled WGS sequence"/>
</dbReference>
<dbReference type="AlphaFoldDB" id="A0A9X1SR16"/>
<gene>
    <name evidence="2" type="ORF">K7H17_22655</name>
</gene>
<protein>
    <submittedName>
        <fullName evidence="2">DUF4113 domain-containing protein</fullName>
    </submittedName>
</protein>
<accession>A0A9X1SR16</accession>
<reference evidence="2" key="1">
    <citation type="submission" date="2021-08" db="EMBL/GenBank/DDBJ databases">
        <title>Isolation and characterization of neutrophilic mixotrophic iron-oxidizing bacteria from deep-sea hydrothermal vents.</title>
        <authorList>
            <person name="He Y."/>
        </authorList>
    </citation>
    <scope>NUCLEOTIDE SEQUENCE</scope>
    <source>
        <strain evidence="2">IOP_13</strain>
    </source>
</reference>
<comment type="caution">
    <text evidence="2">The sequence shown here is derived from an EMBL/GenBank/DDBJ whole genome shotgun (WGS) entry which is preliminary data.</text>
</comment>
<proteinExistence type="predicted"/>
<feature type="compositionally biased region" description="Basic and acidic residues" evidence="1">
    <location>
        <begin position="8"/>
        <end position="21"/>
    </location>
</feature>
<evidence type="ECO:0000256" key="1">
    <source>
        <dbReference type="SAM" id="MobiDB-lite"/>
    </source>
</evidence>
<name>A0A9X1SR16_9GAMM</name>
<sequence>MRSPRYTTRWDEVSGGGDEDRHCGESLLPTSICDPIPMRLTEDLVRCNACRKHSPLRQLHHSTSVGLYMDLLPR</sequence>
<organism evidence="2 3">
    <name type="scientific">Stutzerimonas kunmingensis</name>
    <dbReference type="NCBI Taxonomy" id="1211807"/>
    <lineage>
        <taxon>Bacteria</taxon>
        <taxon>Pseudomonadati</taxon>
        <taxon>Pseudomonadota</taxon>
        <taxon>Gammaproteobacteria</taxon>
        <taxon>Pseudomonadales</taxon>
        <taxon>Pseudomonadaceae</taxon>
        <taxon>Stutzerimonas</taxon>
    </lineage>
</organism>
<keyword evidence="3" id="KW-1185">Reference proteome</keyword>